<keyword evidence="2" id="KW-1185">Reference proteome</keyword>
<comment type="caution">
    <text evidence="1">The sequence shown here is derived from an EMBL/GenBank/DDBJ whole genome shotgun (WGS) entry which is preliminary data.</text>
</comment>
<dbReference type="EMBL" id="JBEVCJ010000005">
    <property type="protein sequence ID" value="MET1254724.1"/>
    <property type="molecule type" value="Genomic_DNA"/>
</dbReference>
<dbReference type="Pfam" id="PF02163">
    <property type="entry name" value="Peptidase_M50"/>
    <property type="match status" value="1"/>
</dbReference>
<dbReference type="InterPro" id="IPR008915">
    <property type="entry name" value="Peptidase_M50"/>
</dbReference>
<dbReference type="InterPro" id="IPR004387">
    <property type="entry name" value="Pept_M50_Zn"/>
</dbReference>
<dbReference type="CDD" id="cd06163">
    <property type="entry name" value="S2P-M50_PDZ_RseP-like"/>
    <property type="match status" value="2"/>
</dbReference>
<dbReference type="Proteomes" id="UP001548189">
    <property type="component" value="Unassembled WGS sequence"/>
</dbReference>
<dbReference type="InterPro" id="IPR001478">
    <property type="entry name" value="PDZ"/>
</dbReference>
<protein>
    <submittedName>
        <fullName evidence="1">RIP metalloprotease RseP</fullName>
    </submittedName>
</protein>
<gene>
    <name evidence="1" type="primary">rseP</name>
    <name evidence="1" type="ORF">ABVT43_06285</name>
</gene>
<dbReference type="GO" id="GO:0008237">
    <property type="term" value="F:metallopeptidase activity"/>
    <property type="evidence" value="ECO:0007669"/>
    <property type="project" value="UniProtKB-KW"/>
</dbReference>
<dbReference type="SMART" id="SM00228">
    <property type="entry name" value="PDZ"/>
    <property type="match status" value="2"/>
</dbReference>
<accession>A0ABV2BS16</accession>
<evidence type="ECO:0000313" key="2">
    <source>
        <dbReference type="Proteomes" id="UP001548189"/>
    </source>
</evidence>
<sequence length="452" mass="49804">MSELLWNAFYFIVTLGVLVTFHEYGHFWVARKLGVKVLTFSIGFGKPIWKRVGKDGVEYIIAQIPLGGYVKMLDSREGEIASEDKQYEFTQKPLWVRSAIILAGPVANFILAILLFWFIFVYGVTAMSSQLGKVEPESIIGSAGVKSFDTITRVDGVPVTMMQDVLETIARRMGENGTLELTVLSEKSSRQRTIDVSLERWQVDESRPDILGSLGIRHISYDKIIAQIDEVTDNSAASKADLRKNDIIRQFDGQKINNWFDLIRFTQAKAGKSAELQIERNGELINKTVVIGFREYDGKQVGSLGVSVNRPDLSPYMTTRQVGLWEGLGLAIEKTGRMISLTASYLLKMISGDISAKSLSGPFSIAEGAGGSARVGLTTFIGFIAMISVNLGFINLLPIPMLDGGHLMFFSIEAIKGKPLSEKAQAIGLQIGVVMVFALMAIAIFNDLSRLL</sequence>
<evidence type="ECO:0000313" key="1">
    <source>
        <dbReference type="EMBL" id="MET1254724.1"/>
    </source>
</evidence>
<keyword evidence="1" id="KW-0378">Hydrolase</keyword>
<dbReference type="NCBIfam" id="TIGR00054">
    <property type="entry name" value="RIP metalloprotease RseP"/>
    <property type="match status" value="1"/>
</dbReference>
<dbReference type="CDD" id="cd23081">
    <property type="entry name" value="cpPDZ_EcRseP-like"/>
    <property type="match status" value="1"/>
</dbReference>
<keyword evidence="1" id="KW-0645">Protease</keyword>
<proteinExistence type="predicted"/>
<keyword evidence="1" id="KW-0482">Metalloprotease</keyword>
<dbReference type="InterPro" id="IPR036034">
    <property type="entry name" value="PDZ_sf"/>
</dbReference>
<dbReference type="SUPFAM" id="SSF50156">
    <property type="entry name" value="PDZ domain-like"/>
    <property type="match status" value="2"/>
</dbReference>
<dbReference type="PANTHER" id="PTHR42837">
    <property type="entry name" value="REGULATOR OF SIGMA-E PROTEASE RSEP"/>
    <property type="match status" value="1"/>
</dbReference>
<reference evidence="1 2" key="1">
    <citation type="submission" date="2024-06" db="EMBL/GenBank/DDBJ databases">
        <authorList>
            <person name="Li F."/>
        </authorList>
    </citation>
    <scope>NUCLEOTIDE SEQUENCE [LARGE SCALE GENOMIC DNA]</scope>
    <source>
        <strain evidence="1 2">GXAS 311</strain>
    </source>
</reference>
<name>A0ABV2BS16_9GAMM</name>
<organism evidence="1 2">
    <name type="scientific">Aliikangiella maris</name>
    <dbReference type="NCBI Taxonomy" id="3162458"/>
    <lineage>
        <taxon>Bacteria</taxon>
        <taxon>Pseudomonadati</taxon>
        <taxon>Pseudomonadota</taxon>
        <taxon>Gammaproteobacteria</taxon>
        <taxon>Oceanospirillales</taxon>
        <taxon>Pleioneaceae</taxon>
        <taxon>Aliikangiella</taxon>
    </lineage>
</organism>
<dbReference type="Gene3D" id="2.30.42.10">
    <property type="match status" value="2"/>
</dbReference>
<dbReference type="PANTHER" id="PTHR42837:SF2">
    <property type="entry name" value="MEMBRANE METALLOPROTEASE ARASP2, CHLOROPLASTIC-RELATED"/>
    <property type="match status" value="1"/>
</dbReference>